<dbReference type="InterPro" id="IPR004182">
    <property type="entry name" value="GRAM"/>
</dbReference>
<dbReference type="InterPro" id="IPR013083">
    <property type="entry name" value="Znf_RING/FYVE/PHD"/>
</dbReference>
<dbReference type="InterPro" id="IPR011993">
    <property type="entry name" value="PH-like_dom_sf"/>
</dbReference>
<dbReference type="InParanoid" id="D3BA88"/>
<dbReference type="SMART" id="SM00568">
    <property type="entry name" value="GRAM"/>
    <property type="match status" value="3"/>
</dbReference>
<dbReference type="EMBL" id="ADBJ01000025">
    <property type="protein sequence ID" value="EFA81475.1"/>
    <property type="molecule type" value="Genomic_DNA"/>
</dbReference>
<dbReference type="OMA" id="CFAGPHI"/>
<dbReference type="GO" id="GO:0016906">
    <property type="term" value="F:sterol 3-beta-glucosyltransferase activity"/>
    <property type="evidence" value="ECO:0007669"/>
    <property type="project" value="UniProtKB-EC"/>
</dbReference>
<dbReference type="InterPro" id="IPR002213">
    <property type="entry name" value="UDP_glucos_trans"/>
</dbReference>
<dbReference type="Pfam" id="PF00169">
    <property type="entry name" value="PH"/>
    <property type="match status" value="1"/>
</dbReference>
<dbReference type="CDD" id="cd03784">
    <property type="entry name" value="GT1_Gtf-like"/>
    <property type="match status" value="1"/>
</dbReference>
<dbReference type="Pfam" id="PF02893">
    <property type="entry name" value="GRAM"/>
    <property type="match status" value="3"/>
</dbReference>
<keyword evidence="6 8" id="KW-0863">Zinc-finger</keyword>
<evidence type="ECO:0000256" key="9">
    <source>
        <dbReference type="SAM" id="MobiDB-lite"/>
    </source>
</evidence>
<evidence type="ECO:0000259" key="11">
    <source>
        <dbReference type="PROSITE" id="PS50178"/>
    </source>
</evidence>
<gene>
    <name evidence="12" type="primary">ugt52</name>
    <name evidence="12" type="ORF">PPL_05463</name>
</gene>
<dbReference type="GO" id="GO:0008270">
    <property type="term" value="F:zinc ion binding"/>
    <property type="evidence" value="ECO:0007669"/>
    <property type="project" value="UniProtKB-KW"/>
</dbReference>
<dbReference type="FunFam" id="3.40.50.2000:FF:000009">
    <property type="entry name" value="Sterol 3-beta-glucosyltransferase UGT80A2"/>
    <property type="match status" value="1"/>
</dbReference>
<dbReference type="Gene3D" id="2.30.29.30">
    <property type="entry name" value="Pleckstrin-homology domain (PH domain)/Phosphotyrosine-binding domain (PTB)"/>
    <property type="match status" value="4"/>
</dbReference>
<dbReference type="Pfam" id="PF01363">
    <property type="entry name" value="FYVE"/>
    <property type="match status" value="1"/>
</dbReference>
<dbReference type="SUPFAM" id="SSF50729">
    <property type="entry name" value="PH domain-like"/>
    <property type="match status" value="1"/>
</dbReference>
<dbReference type="Pfam" id="PF03033">
    <property type="entry name" value="Glyco_transf_28"/>
    <property type="match status" value="1"/>
</dbReference>
<dbReference type="SUPFAM" id="SSF57903">
    <property type="entry name" value="FYVE/PHD zinc finger"/>
    <property type="match status" value="1"/>
</dbReference>
<comment type="similarity">
    <text evidence="1">Belongs to the glycosyltransferase 28 family.</text>
</comment>
<dbReference type="GO" id="GO:0005975">
    <property type="term" value="P:carbohydrate metabolic process"/>
    <property type="evidence" value="ECO:0007669"/>
    <property type="project" value="InterPro"/>
</dbReference>
<dbReference type="GeneID" id="31360948"/>
<dbReference type="InterPro" id="IPR050426">
    <property type="entry name" value="Glycosyltransferase_28"/>
</dbReference>
<accession>D3BA88</accession>
<dbReference type="Gene3D" id="3.30.40.10">
    <property type="entry name" value="Zinc/RING finger domain, C3HC4 (zinc finger)"/>
    <property type="match status" value="1"/>
</dbReference>
<dbReference type="EC" id="2.4.1.173" evidence="2"/>
<feature type="domain" description="PH" evidence="10">
    <location>
        <begin position="322"/>
        <end position="420"/>
    </location>
</feature>
<evidence type="ECO:0000256" key="6">
    <source>
        <dbReference type="ARBA" id="ARBA00022771"/>
    </source>
</evidence>
<evidence type="ECO:0000313" key="13">
    <source>
        <dbReference type="Proteomes" id="UP000001396"/>
    </source>
</evidence>
<dbReference type="InterPro" id="IPR001849">
    <property type="entry name" value="PH_domain"/>
</dbReference>
<dbReference type="PANTHER" id="PTHR48050">
    <property type="entry name" value="STEROL 3-BETA-GLUCOSYLTRANSFERASE"/>
    <property type="match status" value="1"/>
</dbReference>
<dbReference type="Proteomes" id="UP000001396">
    <property type="component" value="Unassembled WGS sequence"/>
</dbReference>
<protein>
    <recommendedName>
        <fullName evidence="2">sterol 3beta-glucosyltransferase</fullName>
        <ecNumber evidence="2">2.4.1.173</ecNumber>
    </recommendedName>
</protein>
<keyword evidence="4 12" id="KW-0808">Transferase</keyword>
<feature type="compositionally biased region" description="Polar residues" evidence="9">
    <location>
        <begin position="127"/>
        <end position="143"/>
    </location>
</feature>
<dbReference type="PROSITE" id="PS50003">
    <property type="entry name" value="PH_DOMAIN"/>
    <property type="match status" value="1"/>
</dbReference>
<feature type="compositionally biased region" description="Gly residues" evidence="9">
    <location>
        <begin position="36"/>
        <end position="45"/>
    </location>
</feature>
<evidence type="ECO:0000256" key="1">
    <source>
        <dbReference type="ARBA" id="ARBA00006962"/>
    </source>
</evidence>
<evidence type="ECO:0000259" key="10">
    <source>
        <dbReference type="PROSITE" id="PS50003"/>
    </source>
</evidence>
<dbReference type="InterPro" id="IPR004276">
    <property type="entry name" value="GlycoTrans_28_N"/>
</dbReference>
<feature type="compositionally biased region" description="Low complexity" evidence="9">
    <location>
        <begin position="670"/>
        <end position="712"/>
    </location>
</feature>
<feature type="region of interest" description="Disordered" evidence="9">
    <location>
        <begin position="122"/>
        <end position="143"/>
    </location>
</feature>
<keyword evidence="5" id="KW-0479">Metal-binding</keyword>
<name>D3BA88_HETP5</name>
<evidence type="ECO:0000256" key="2">
    <source>
        <dbReference type="ARBA" id="ARBA00012650"/>
    </source>
</evidence>
<feature type="domain" description="FYVE-type" evidence="11">
    <location>
        <begin position="1442"/>
        <end position="1509"/>
    </location>
</feature>
<proteinExistence type="inferred from homology"/>
<evidence type="ECO:0000313" key="12">
    <source>
        <dbReference type="EMBL" id="EFA81475.1"/>
    </source>
</evidence>
<evidence type="ECO:0000256" key="4">
    <source>
        <dbReference type="ARBA" id="ARBA00022679"/>
    </source>
</evidence>
<dbReference type="RefSeq" id="XP_020433593.1">
    <property type="nucleotide sequence ID" value="XM_020576344.1"/>
</dbReference>
<evidence type="ECO:0000256" key="7">
    <source>
        <dbReference type="ARBA" id="ARBA00022833"/>
    </source>
</evidence>
<dbReference type="Pfam" id="PF06722">
    <property type="entry name" value="EryCIII-like_C"/>
    <property type="match status" value="1"/>
</dbReference>
<dbReference type="PANTHER" id="PTHR48050:SF25">
    <property type="entry name" value="STEROL 3-BETA-GLUCOSYLTRANSFERASE"/>
    <property type="match status" value="1"/>
</dbReference>
<dbReference type="InterPro" id="IPR048066">
    <property type="entry name" value="ATG26_PH_GRAM1"/>
</dbReference>
<feature type="compositionally biased region" description="Low complexity" evidence="9">
    <location>
        <begin position="83"/>
        <end position="99"/>
    </location>
</feature>
<keyword evidence="7" id="KW-0862">Zinc</keyword>
<dbReference type="Gene3D" id="3.40.50.2000">
    <property type="entry name" value="Glycogen Phosphorylase B"/>
    <property type="match status" value="2"/>
</dbReference>
<evidence type="ECO:0000256" key="8">
    <source>
        <dbReference type="PROSITE-ProRule" id="PRU00091"/>
    </source>
</evidence>
<dbReference type="STRING" id="670386.D3BA88"/>
<dbReference type="InterPro" id="IPR011011">
    <property type="entry name" value="Znf_FYVE_PHD"/>
</dbReference>
<organism evidence="12 13">
    <name type="scientific">Heterostelium pallidum (strain ATCC 26659 / Pp 5 / PN500)</name>
    <name type="common">Cellular slime mold</name>
    <name type="synonym">Polysphondylium pallidum</name>
    <dbReference type="NCBI Taxonomy" id="670386"/>
    <lineage>
        <taxon>Eukaryota</taxon>
        <taxon>Amoebozoa</taxon>
        <taxon>Evosea</taxon>
        <taxon>Eumycetozoa</taxon>
        <taxon>Dictyostelia</taxon>
        <taxon>Acytosteliales</taxon>
        <taxon>Acytosteliaceae</taxon>
        <taxon>Heterostelium</taxon>
    </lineage>
</organism>
<feature type="region of interest" description="Disordered" evidence="9">
    <location>
        <begin position="25"/>
        <end position="108"/>
    </location>
</feature>
<feature type="compositionally biased region" description="Low complexity" evidence="9">
    <location>
        <begin position="46"/>
        <end position="64"/>
    </location>
</feature>
<feature type="region of interest" description="Disordered" evidence="9">
    <location>
        <begin position="662"/>
        <end position="713"/>
    </location>
</feature>
<dbReference type="InterPro" id="IPR010610">
    <property type="entry name" value="EryCIII-like_C"/>
</dbReference>
<dbReference type="InterPro" id="IPR017455">
    <property type="entry name" value="Znf_FYVE-rel"/>
</dbReference>
<dbReference type="SUPFAM" id="SSF53756">
    <property type="entry name" value="UDP-Glycosyltransferase/glycogen phosphorylase"/>
    <property type="match status" value="1"/>
</dbReference>
<dbReference type="SMART" id="SM00064">
    <property type="entry name" value="FYVE"/>
    <property type="match status" value="1"/>
</dbReference>
<reference evidence="12 13" key="1">
    <citation type="journal article" date="2011" name="Genome Res.">
        <title>Phylogeny-wide analysis of social amoeba genomes highlights ancient origins for complex intercellular communication.</title>
        <authorList>
            <person name="Heidel A.J."/>
            <person name="Lawal H.M."/>
            <person name="Felder M."/>
            <person name="Schilde C."/>
            <person name="Helps N.R."/>
            <person name="Tunggal B."/>
            <person name="Rivero F."/>
            <person name="John U."/>
            <person name="Schleicher M."/>
            <person name="Eichinger L."/>
            <person name="Platzer M."/>
            <person name="Noegel A.A."/>
            <person name="Schaap P."/>
            <person name="Gloeckner G."/>
        </authorList>
    </citation>
    <scope>NUCLEOTIDE SEQUENCE [LARGE SCALE GENOMIC DNA]</scope>
    <source>
        <strain evidence="13">ATCC 26659 / Pp 5 / PN500</strain>
    </source>
</reference>
<dbReference type="PROSITE" id="PS50178">
    <property type="entry name" value="ZF_FYVE"/>
    <property type="match status" value="1"/>
</dbReference>
<dbReference type="SMART" id="SM00233">
    <property type="entry name" value="PH"/>
    <property type="match status" value="1"/>
</dbReference>
<dbReference type="InterPro" id="IPR000306">
    <property type="entry name" value="Znf_FYVE"/>
</dbReference>
<dbReference type="FunFam" id="3.40.50.2000:FF:000029">
    <property type="entry name" value="Sterol 3-beta-glucosyltransferase"/>
    <property type="match status" value="1"/>
</dbReference>
<dbReference type="CDD" id="cd13215">
    <property type="entry name" value="PH-GRAM1_AGT26"/>
    <property type="match status" value="1"/>
</dbReference>
<keyword evidence="3" id="KW-0328">Glycosyltransferase</keyword>
<keyword evidence="13" id="KW-1185">Reference proteome</keyword>
<sequence length="1516" mass="170462">MFIIEYSSSTSYIKYNLLNKIKSNNSSSVENDGESVGAGSGGGGDVSNSSGDLSFSNNNNNNNTDSDDSNRNRNRNQIQINKSADSLSSSLSRLHSSQNLDDDHSHDDDDLLSDEYVIDSDAIRQDLPTSSAPLSPRSTFGTDTKSDIPVPRFIIFNQALNRSSSPTSPIFLSVPSTLSSSPPSTTITITPTPTTIPLPPPLLDIQQQEQQLQQQQQQLPIQEKIINNNNNNNLDDFEYTLEERLRFKELLYLELNSIDLAAGGESNIAGLSANNTNDNSRKRPEIYGFCECTLLHNHLNIANLIITSENLCFLPKQLAPKGYFLESYLQMKGDFFWKKYWFVLSHDSISWYRTSEAKETFYPNGTIPLRKITSIQKLPRENASRPFCFEIVTNSHMYLFQAESEIQLNHWCSEISRIQRNLTVILPFSDIVTIEMESDAALFFDAIYMTTKRGEKYIVTPSINSIDIYKLMLNVWHLSTSKINEKRPLSTSTALRHIEFQKIFRLTQRPNIINVKTCLLFNDDISLEGNIYLTVDGLYFNSDDSHDDAVVLIIPILDIISICIDTKSDSPEAIKVVTEDYEVFNFDLIEEYDDFFDQIVEAFTKTKPTLAYSKLDNIPLSTDKPLKKDSSRWRTLKSFLPTIPLPKSIPISIPIGMFKSKSSAQLTSPNNNNNNNNTTNVNSLAKISSSNSTSSSNLSSSPVNSNSLSSSSGIAANQEHDKTIFIQKNLQPNMISMLHKDFPALPMNEPIISHQTCTLFYYSTDTFIEGQIFITKSYIAFSPTNSNNKEEQSNNMKALIPFEDVIGIKKERSVVFFKPCIKVITSDHKWIFGSITNFYSLFKLLLDIWHTSTAQHEQGIFTPLESVRIRENLGLPNDEPLITWFNCTNFRGAQLKYGILYLTKHFICFRSKFGIKRRIIVIPFSSVTDIQRHTVLLPNGLKITTNQQDIEFASFLKRGQVYDKLMKLWRQNQASETPTLYKSNGMPKLDLMSISSPQIASATGSPVILSPIPAKLLKVTILTIGSRGDIQPFLALAIALKNFGHSVTLASHELYRNMIENDFGLKFAPLSGDPKELMDLCVRNGIFTPKFIREALSKFRQFIDDLLQSCWLAAQGAEALIATPGCFAGPHIAEALQIPFFHSFTMPFTRTRMYPNPFAPFASTQMGGVFNLATHIMMEKILWQPVSGQINAWRSETLKLPVWSSSVSINETYRLPYLYCFSKHLVPKPPDWGDEICLTGHWFLPETNDHPAPDSLIEFLNKGSPPIYIGFGSIVIEDPNSLSELIVEAMKLTKRRAIISQGWGGLKLSGEANPDIYLQEQPISHSWLFERVSMVIHHGGAGTTSQGILSGKPTIIVPFFGDQFFWGERVKELGIGKTLSSKTLSAKSLSSAILSLIDDPDVDTKVKLMSKKFQDENGVKNALDNFHRYLPVAHIPPLKQPYGSVTSCTNCKQTFGLLNQMVPLLQTRFNCNHCGKVFCEKCTASKIAIPKFRISNQVRVCDSCYSTIQNDQQIKE</sequence>
<comment type="caution">
    <text evidence="12">The sequence shown here is derived from an EMBL/GenBank/DDBJ whole genome shotgun (WGS) entry which is preliminary data.</text>
</comment>
<evidence type="ECO:0000256" key="3">
    <source>
        <dbReference type="ARBA" id="ARBA00022676"/>
    </source>
</evidence>
<evidence type="ECO:0000256" key="5">
    <source>
        <dbReference type="ARBA" id="ARBA00022723"/>
    </source>
</evidence>